<dbReference type="HOGENOM" id="CLU_1826552_0_0_1"/>
<dbReference type="Proteomes" id="UP000028045">
    <property type="component" value="Unassembled WGS sequence"/>
</dbReference>
<dbReference type="EMBL" id="KL647988">
    <property type="protein sequence ID" value="KEY72886.1"/>
    <property type="molecule type" value="Genomic_DNA"/>
</dbReference>
<gene>
    <name evidence="2" type="ORF">S7711_11072</name>
</gene>
<evidence type="ECO:0000313" key="2">
    <source>
        <dbReference type="EMBL" id="KEY72886.1"/>
    </source>
</evidence>
<organism evidence="2 3">
    <name type="scientific">Stachybotrys chartarum (strain CBS 109288 / IBT 7711)</name>
    <name type="common">Toxic black mold</name>
    <name type="synonym">Stilbospora chartarum</name>
    <dbReference type="NCBI Taxonomy" id="1280523"/>
    <lineage>
        <taxon>Eukaryota</taxon>
        <taxon>Fungi</taxon>
        <taxon>Dikarya</taxon>
        <taxon>Ascomycota</taxon>
        <taxon>Pezizomycotina</taxon>
        <taxon>Sordariomycetes</taxon>
        <taxon>Hypocreomycetidae</taxon>
        <taxon>Hypocreales</taxon>
        <taxon>Stachybotryaceae</taxon>
        <taxon>Stachybotrys</taxon>
    </lineage>
</organism>
<feature type="region of interest" description="Disordered" evidence="1">
    <location>
        <begin position="114"/>
        <end position="141"/>
    </location>
</feature>
<name>A0A084B5Q7_STACB</name>
<evidence type="ECO:0000256" key="1">
    <source>
        <dbReference type="SAM" id="MobiDB-lite"/>
    </source>
</evidence>
<dbReference type="AlphaFoldDB" id="A0A084B5Q7"/>
<sequence>MANDLTDDWLNSTLLDFNDTANSQLLSSSFPPSQSKVSGQGYSEDINQDVKARLDAIEAILKWMVDSQVRIVRKVNEVENQGSALIEETQKLAQKVDECVRLAKEVNSDMMSCTESDSVGAESSKDGMQTFTETNGLDKYL</sequence>
<proteinExistence type="predicted"/>
<accession>A0A084B5Q7</accession>
<reference evidence="2 3" key="1">
    <citation type="journal article" date="2014" name="BMC Genomics">
        <title>Comparative genome sequencing reveals chemotype-specific gene clusters in the toxigenic black mold Stachybotrys.</title>
        <authorList>
            <person name="Semeiks J."/>
            <person name="Borek D."/>
            <person name="Otwinowski Z."/>
            <person name="Grishin N.V."/>
        </authorList>
    </citation>
    <scope>NUCLEOTIDE SEQUENCE [LARGE SCALE GENOMIC DNA]</scope>
    <source>
        <strain evidence="3">CBS 109288 / IBT 7711</strain>
    </source>
</reference>
<keyword evidence="3" id="KW-1185">Reference proteome</keyword>
<protein>
    <submittedName>
        <fullName evidence="2">Uncharacterized protein</fullName>
    </submittedName>
</protein>
<evidence type="ECO:0000313" key="3">
    <source>
        <dbReference type="Proteomes" id="UP000028045"/>
    </source>
</evidence>
<feature type="compositionally biased region" description="Polar residues" evidence="1">
    <location>
        <begin position="126"/>
        <end position="135"/>
    </location>
</feature>